<comment type="subcellular location">
    <subcellularLocation>
        <location evidence="1">Membrane</location>
        <topology evidence="1">Multi-pass membrane protein</topology>
    </subcellularLocation>
</comment>
<evidence type="ECO:0000256" key="7">
    <source>
        <dbReference type="ARBA" id="ARBA00023265"/>
    </source>
</evidence>
<feature type="compositionally biased region" description="Basic and acidic residues" evidence="8">
    <location>
        <begin position="312"/>
        <end position="331"/>
    </location>
</feature>
<feature type="compositionally biased region" description="Polar residues" evidence="8">
    <location>
        <begin position="282"/>
        <end position="299"/>
    </location>
</feature>
<reference evidence="10 11" key="1">
    <citation type="submission" date="2020-10" db="EMBL/GenBank/DDBJ databases">
        <title>The Coptis chinensis genome and diversification of protoberbering-type alkaloids.</title>
        <authorList>
            <person name="Wang B."/>
            <person name="Shu S."/>
            <person name="Song C."/>
            <person name="Liu Y."/>
        </authorList>
    </citation>
    <scope>NUCLEOTIDE SEQUENCE [LARGE SCALE GENOMIC DNA]</scope>
    <source>
        <strain evidence="10">HL-2020</strain>
        <tissue evidence="10">Leaf</tissue>
    </source>
</reference>
<evidence type="ECO:0000256" key="4">
    <source>
        <dbReference type="ARBA" id="ARBA00022821"/>
    </source>
</evidence>
<keyword evidence="4" id="KW-0611">Plant defense</keyword>
<dbReference type="GO" id="GO:0016020">
    <property type="term" value="C:membrane"/>
    <property type="evidence" value="ECO:0007669"/>
    <property type="project" value="UniProtKB-SubCell"/>
</dbReference>
<gene>
    <name evidence="10" type="ORF">IFM89_002432</name>
</gene>
<dbReference type="Pfam" id="PF03094">
    <property type="entry name" value="Mlo"/>
    <property type="match status" value="2"/>
</dbReference>
<dbReference type="Proteomes" id="UP000631114">
    <property type="component" value="Unassembled WGS sequence"/>
</dbReference>
<organism evidence="10 11">
    <name type="scientific">Coptis chinensis</name>
    <dbReference type="NCBI Taxonomy" id="261450"/>
    <lineage>
        <taxon>Eukaryota</taxon>
        <taxon>Viridiplantae</taxon>
        <taxon>Streptophyta</taxon>
        <taxon>Embryophyta</taxon>
        <taxon>Tracheophyta</taxon>
        <taxon>Spermatophyta</taxon>
        <taxon>Magnoliopsida</taxon>
        <taxon>Ranunculales</taxon>
        <taxon>Ranunculaceae</taxon>
        <taxon>Coptidoideae</taxon>
        <taxon>Coptis</taxon>
    </lineage>
</organism>
<accession>A0A835IM18</accession>
<name>A0A835IM18_9MAGN</name>
<dbReference type="EMBL" id="JADFTS010000002">
    <property type="protein sequence ID" value="KAF9618737.1"/>
    <property type="molecule type" value="Genomic_DNA"/>
</dbReference>
<evidence type="ECO:0000256" key="5">
    <source>
        <dbReference type="ARBA" id="ARBA00022989"/>
    </source>
</evidence>
<evidence type="ECO:0000256" key="6">
    <source>
        <dbReference type="ARBA" id="ARBA00023136"/>
    </source>
</evidence>
<feature type="compositionally biased region" description="Polar residues" evidence="8">
    <location>
        <begin position="332"/>
        <end position="344"/>
    </location>
</feature>
<evidence type="ECO:0000256" key="8">
    <source>
        <dbReference type="SAM" id="MobiDB-lite"/>
    </source>
</evidence>
<evidence type="ECO:0000256" key="3">
    <source>
        <dbReference type="ARBA" id="ARBA00022692"/>
    </source>
</evidence>
<evidence type="ECO:0000256" key="9">
    <source>
        <dbReference type="SAM" id="Phobius"/>
    </source>
</evidence>
<evidence type="ECO:0000256" key="1">
    <source>
        <dbReference type="ARBA" id="ARBA00004141"/>
    </source>
</evidence>
<protein>
    <recommendedName>
        <fullName evidence="12">MLO-like protein</fullName>
    </recommendedName>
</protein>
<feature type="transmembrane region" description="Helical" evidence="9">
    <location>
        <begin position="20"/>
        <end position="41"/>
    </location>
</feature>
<dbReference type="PANTHER" id="PTHR31942">
    <property type="entry name" value="MLO-LIKE PROTEIN 1"/>
    <property type="match status" value="1"/>
</dbReference>
<dbReference type="AlphaFoldDB" id="A0A835IM18"/>
<dbReference type="GO" id="GO:0006952">
    <property type="term" value="P:defense response"/>
    <property type="evidence" value="ECO:0007669"/>
    <property type="project" value="UniProtKB-KW"/>
</dbReference>
<evidence type="ECO:0000313" key="11">
    <source>
        <dbReference type="Proteomes" id="UP000631114"/>
    </source>
</evidence>
<comment type="caution">
    <text evidence="10">The sequence shown here is derived from an EMBL/GenBank/DDBJ whole genome shotgun (WGS) entry which is preliminary data.</text>
</comment>
<sequence>MVRGNGSHVRELDRTPTWAVAAVCAVIIIISIILEKVIHIVGEAFTKRRQRALFEALEKIKAELMVLGFISLILTIGQNYIVRICIPLSVADTMLPCALAKESEPSEGENNRRRLLWNERRSLAGGVDSNTFSCKKIRGWKEWERETLSQDYDFSSDPSRFRLTHETSFVKSHSSFWTRIPVLFYVYEFGFDSCFYGNKKVMLVRFFLGVGVQFMCSYVTLPLYALVTQMGSTMKRSIFDEQTSKALKKWHMKAVKKEGMAPTTRTLGGSPDSSPRSPGNPIQQLKTNGHSARSSTSDVQAEAAFPSTLKQDQGDGTREQRSHNQDQEMANRNKFTNANFLTDP</sequence>
<feature type="region of interest" description="Disordered" evidence="8">
    <location>
        <begin position="260"/>
        <end position="344"/>
    </location>
</feature>
<evidence type="ECO:0000256" key="2">
    <source>
        <dbReference type="ARBA" id="ARBA00006574"/>
    </source>
</evidence>
<feature type="transmembrane region" description="Helical" evidence="9">
    <location>
        <begin position="202"/>
        <end position="227"/>
    </location>
</feature>
<dbReference type="PANTHER" id="PTHR31942:SF49">
    <property type="entry name" value="MLO-LIKE PROTEIN 8"/>
    <property type="match status" value="1"/>
</dbReference>
<proteinExistence type="inferred from homology"/>
<evidence type="ECO:0008006" key="12">
    <source>
        <dbReference type="Google" id="ProtNLM"/>
    </source>
</evidence>
<keyword evidence="7" id="KW-0568">Pathogenesis-related protein</keyword>
<feature type="compositionally biased region" description="Low complexity" evidence="8">
    <location>
        <begin position="268"/>
        <end position="281"/>
    </location>
</feature>
<dbReference type="OrthoDB" id="1388414at2759"/>
<feature type="transmembrane region" description="Helical" evidence="9">
    <location>
        <begin position="62"/>
        <end position="81"/>
    </location>
</feature>
<comment type="similarity">
    <text evidence="2">Belongs to the MLO family.</text>
</comment>
<keyword evidence="6 9" id="KW-0472">Membrane</keyword>
<keyword evidence="11" id="KW-1185">Reference proteome</keyword>
<keyword evidence="3 9" id="KW-0812">Transmembrane</keyword>
<dbReference type="InterPro" id="IPR004326">
    <property type="entry name" value="Mlo"/>
</dbReference>
<evidence type="ECO:0000313" key="10">
    <source>
        <dbReference type="EMBL" id="KAF9618737.1"/>
    </source>
</evidence>
<keyword evidence="5 9" id="KW-1133">Transmembrane helix</keyword>